<keyword evidence="2" id="KW-0378">Hydrolase</keyword>
<protein>
    <submittedName>
        <fullName evidence="2">Alpha/beta hydrolase</fullName>
    </submittedName>
</protein>
<dbReference type="InterPro" id="IPR029058">
    <property type="entry name" value="AB_hydrolase_fold"/>
</dbReference>
<dbReference type="Gene3D" id="3.40.50.1820">
    <property type="entry name" value="alpha/beta hydrolase"/>
    <property type="match status" value="1"/>
</dbReference>
<dbReference type="SUPFAM" id="SSF53474">
    <property type="entry name" value="alpha/beta-Hydrolases"/>
    <property type="match status" value="1"/>
</dbReference>
<dbReference type="Pfam" id="PF12697">
    <property type="entry name" value="Abhydrolase_6"/>
    <property type="match status" value="1"/>
</dbReference>
<dbReference type="Proteomes" id="UP000477386">
    <property type="component" value="Unassembled WGS sequence"/>
</dbReference>
<proteinExistence type="predicted"/>
<dbReference type="GO" id="GO:0016787">
    <property type="term" value="F:hydrolase activity"/>
    <property type="evidence" value="ECO:0007669"/>
    <property type="project" value="UniProtKB-KW"/>
</dbReference>
<dbReference type="EMBL" id="JAAGNZ010000005">
    <property type="protein sequence ID" value="NEU70508.1"/>
    <property type="molecule type" value="Genomic_DNA"/>
</dbReference>
<evidence type="ECO:0000313" key="3">
    <source>
        <dbReference type="Proteomes" id="UP000477386"/>
    </source>
</evidence>
<dbReference type="AlphaFoldDB" id="A0A6M0IQE8"/>
<name>A0A6M0IQE8_9BACT</name>
<dbReference type="InterPro" id="IPR000073">
    <property type="entry name" value="AB_hydrolase_1"/>
</dbReference>
<accession>A0A6M0IQE8</accession>
<keyword evidence="3" id="KW-1185">Reference proteome</keyword>
<evidence type="ECO:0000313" key="2">
    <source>
        <dbReference type="EMBL" id="NEU70508.1"/>
    </source>
</evidence>
<comment type="caution">
    <text evidence="2">The sequence shown here is derived from an EMBL/GenBank/DDBJ whole genome shotgun (WGS) entry which is preliminary data.</text>
</comment>
<reference evidence="2 3" key="1">
    <citation type="submission" date="2020-02" db="EMBL/GenBank/DDBJ databases">
        <title>Draft genome sequence of two Spirosoma agri KCTC 52727 and Spirosoma terrae KCTC 52035.</title>
        <authorList>
            <person name="Rojas J."/>
            <person name="Ambika Manirajan B."/>
            <person name="Ratering S."/>
            <person name="Suarez C."/>
            <person name="Schnell S."/>
        </authorList>
    </citation>
    <scope>NUCLEOTIDE SEQUENCE [LARGE SCALE GENOMIC DNA]</scope>
    <source>
        <strain evidence="2 3">KCTC 52727</strain>
    </source>
</reference>
<gene>
    <name evidence="2" type="ORF">GK091_26820</name>
</gene>
<dbReference type="RefSeq" id="WP_164043817.1">
    <property type="nucleotide sequence ID" value="NZ_JAAGNZ010000005.1"/>
</dbReference>
<sequence length="227" mass="26228">MARTFLIHGYVEDPTIFDKLVPYLPAAEFVRINLADEFERWQPVGLVNVQRVANYIADCYEIEATDVIIGHSMGGWIAIHIKQLTNAIVIQVASWTDQRKIRLPTHNLRLLKMLLYSGITQSRPLLNYFQKQYPFQESADLYCRLMNGMRTMSRRYLYQQLQTLFAPVSPLTVSPELRIHARRDSIVARPSEPFVEVPGDHFGLVFYPEQVAEAILTVDLSDLFDRL</sequence>
<feature type="domain" description="AB hydrolase-1" evidence="1">
    <location>
        <begin position="6"/>
        <end position="214"/>
    </location>
</feature>
<organism evidence="2 3">
    <name type="scientific">Spirosoma agri</name>
    <dbReference type="NCBI Taxonomy" id="1987381"/>
    <lineage>
        <taxon>Bacteria</taxon>
        <taxon>Pseudomonadati</taxon>
        <taxon>Bacteroidota</taxon>
        <taxon>Cytophagia</taxon>
        <taxon>Cytophagales</taxon>
        <taxon>Cytophagaceae</taxon>
        <taxon>Spirosoma</taxon>
    </lineage>
</organism>
<evidence type="ECO:0000259" key="1">
    <source>
        <dbReference type="Pfam" id="PF12697"/>
    </source>
</evidence>